<dbReference type="EMBL" id="FLMQ01000055">
    <property type="protein sequence ID" value="SBP88275.1"/>
    <property type="molecule type" value="Genomic_DNA"/>
</dbReference>
<name>A0A238D4W2_THIDL</name>
<reference evidence="1 2" key="1">
    <citation type="submission" date="2016-06" db="EMBL/GenBank/DDBJ databases">
        <authorList>
            <person name="Kjaerup R.B."/>
            <person name="Dalgaard T.S."/>
            <person name="Juul-Madsen H.R."/>
        </authorList>
    </citation>
    <scope>NUCLEOTIDE SEQUENCE [LARGE SCALE GENOMIC DNA]</scope>
    <source>
        <strain evidence="1 2">DSM 16361</strain>
    </source>
</reference>
<proteinExistence type="predicted"/>
<sequence length="77" mass="8956">MILNITFFESLRQSVFIAGAMHHSWCLGTLVRNQAYFWGFLRLEIASITPRHRPNYRRIAARTQNALVPSCHGRLDK</sequence>
<organism evidence="1 2">
    <name type="scientific">Thiomonas delicata</name>
    <name type="common">Thiomonas cuprina</name>
    <dbReference type="NCBI Taxonomy" id="364030"/>
    <lineage>
        <taxon>Bacteria</taxon>
        <taxon>Pseudomonadati</taxon>
        <taxon>Pseudomonadota</taxon>
        <taxon>Betaproteobacteria</taxon>
        <taxon>Burkholderiales</taxon>
        <taxon>Thiomonas</taxon>
    </lineage>
</organism>
<protein>
    <submittedName>
        <fullName evidence="1">Uncharacterized protein</fullName>
    </submittedName>
</protein>
<evidence type="ECO:0000313" key="2">
    <source>
        <dbReference type="Proteomes" id="UP000214566"/>
    </source>
</evidence>
<accession>A0A238D4W2</accession>
<keyword evidence="2" id="KW-1185">Reference proteome</keyword>
<gene>
    <name evidence="1" type="ORF">THIARS_60988</name>
</gene>
<dbReference type="AlphaFoldDB" id="A0A238D4W2"/>
<evidence type="ECO:0000313" key="1">
    <source>
        <dbReference type="EMBL" id="SBP88275.1"/>
    </source>
</evidence>
<dbReference type="Proteomes" id="UP000214566">
    <property type="component" value="Unassembled WGS sequence"/>
</dbReference>